<sequence>MKRTNIIRLVPDKRQNELLMVIGDRVSRLWNAANFLCRQNLVKGKAVPSYAKLCSILKTDENYRFLPSDIAQEVLKKLSKAWTSYFRLVKLQKSGKPMDRPGLPRYRKDRKTGKRPFDFIPIKSLRTYSLSGGIFSITLPSDLRNGRLCIGCKGILRYRGILKTCELKYDRARTRWYAHITVEISKPRRKQKPVKYASGDIGAKRAIAVVIEGSKIAHVFSARELWKDYKYWTRRIAREQSRLSAQGLKTSRQLKRLYRMRKLRVEHGLEALARKVALILKREKVTHFAVGYPKGCREEMQFGKNNALVHNFWSFDRVLNILEKHCTRRDIELKRVDEQATSDVCNMCGKEVKRPVRSVVVCPEHGRYHADVNAAINILLKNTPGYGDGVKATPAWVTHEWNKHLWLPRARSLRYVSQVLQAV</sequence>
<dbReference type="KEGG" id="daw:HS1_001078"/>
<dbReference type="InterPro" id="IPR001959">
    <property type="entry name" value="Transposase"/>
</dbReference>
<dbReference type="InterPro" id="IPR010095">
    <property type="entry name" value="Cas12f1-like_TNB"/>
</dbReference>
<dbReference type="EMBL" id="CP013015">
    <property type="protein sequence ID" value="AMM40882.1"/>
    <property type="molecule type" value="Genomic_DNA"/>
</dbReference>
<protein>
    <submittedName>
        <fullName evidence="7">Transposase, IS605 OrfB family protein</fullName>
    </submittedName>
</protein>
<evidence type="ECO:0000313" key="7">
    <source>
        <dbReference type="EMBL" id="AMM40882.1"/>
    </source>
</evidence>
<keyword evidence="2" id="KW-0815">Transposition</keyword>
<reference evidence="7 8" key="1">
    <citation type="submission" date="2015-10" db="EMBL/GenBank/DDBJ databases">
        <title>Candidatus Desulfofervidus auxilii, a hydrogenotrophic sulfate-reducing bacterium involved in the thermophilic anaerobic oxidation of methane.</title>
        <authorList>
            <person name="Krukenberg V."/>
            <person name="Richter M."/>
            <person name="Wegener G."/>
        </authorList>
    </citation>
    <scope>NUCLEOTIDE SEQUENCE [LARGE SCALE GENOMIC DNA]</scope>
    <source>
        <strain evidence="7 8">HS1</strain>
    </source>
</reference>
<feature type="domain" description="Probable transposase IS891/IS1136/IS1341" evidence="5">
    <location>
        <begin position="179"/>
        <end position="295"/>
    </location>
</feature>
<evidence type="ECO:0000256" key="4">
    <source>
        <dbReference type="ARBA" id="ARBA00023172"/>
    </source>
</evidence>
<evidence type="ECO:0000259" key="5">
    <source>
        <dbReference type="Pfam" id="PF01385"/>
    </source>
</evidence>
<evidence type="ECO:0000313" key="8">
    <source>
        <dbReference type="Proteomes" id="UP000070560"/>
    </source>
</evidence>
<dbReference type="NCBIfam" id="NF040570">
    <property type="entry name" value="guided_TnpB"/>
    <property type="match status" value="1"/>
</dbReference>
<evidence type="ECO:0000256" key="2">
    <source>
        <dbReference type="ARBA" id="ARBA00022578"/>
    </source>
</evidence>
<dbReference type="Pfam" id="PF07282">
    <property type="entry name" value="Cas12f1-like_TNB"/>
    <property type="match status" value="1"/>
</dbReference>
<accession>A0A7U4QK80</accession>
<evidence type="ECO:0000256" key="3">
    <source>
        <dbReference type="ARBA" id="ARBA00023125"/>
    </source>
</evidence>
<organism evidence="7 8">
    <name type="scientific">Desulfofervidus auxilii</name>
    <dbReference type="NCBI Taxonomy" id="1621989"/>
    <lineage>
        <taxon>Bacteria</taxon>
        <taxon>Pseudomonadati</taxon>
        <taxon>Thermodesulfobacteriota</taxon>
        <taxon>Candidatus Desulfofervidia</taxon>
        <taxon>Candidatus Desulfofervidales</taxon>
        <taxon>Candidatus Desulfofervidaceae</taxon>
        <taxon>Candidatus Desulfofervidus</taxon>
    </lineage>
</organism>
<keyword evidence="3" id="KW-0238">DNA-binding</keyword>
<evidence type="ECO:0000259" key="6">
    <source>
        <dbReference type="Pfam" id="PF07282"/>
    </source>
</evidence>
<dbReference type="GO" id="GO:0032196">
    <property type="term" value="P:transposition"/>
    <property type="evidence" value="ECO:0007669"/>
    <property type="project" value="UniProtKB-KW"/>
</dbReference>
<feature type="domain" description="Cas12f1-like TNB" evidence="6">
    <location>
        <begin position="315"/>
        <end position="378"/>
    </location>
</feature>
<dbReference type="GO" id="GO:0003677">
    <property type="term" value="F:DNA binding"/>
    <property type="evidence" value="ECO:0007669"/>
    <property type="project" value="UniProtKB-KW"/>
</dbReference>
<evidence type="ECO:0000256" key="1">
    <source>
        <dbReference type="ARBA" id="ARBA00008761"/>
    </source>
</evidence>
<dbReference type="Proteomes" id="UP000070560">
    <property type="component" value="Chromosome"/>
</dbReference>
<comment type="similarity">
    <text evidence="1">In the C-terminal section; belongs to the transposase 35 family.</text>
</comment>
<dbReference type="Pfam" id="PF01385">
    <property type="entry name" value="OrfB_IS605"/>
    <property type="match status" value="1"/>
</dbReference>
<name>A0A7U4QK80_DESA2</name>
<dbReference type="GO" id="GO:0006310">
    <property type="term" value="P:DNA recombination"/>
    <property type="evidence" value="ECO:0007669"/>
    <property type="project" value="UniProtKB-KW"/>
</dbReference>
<dbReference type="OrthoDB" id="6917293at2"/>
<keyword evidence="8" id="KW-1185">Reference proteome</keyword>
<gene>
    <name evidence="7" type="ORF">HS1_001078</name>
</gene>
<dbReference type="AlphaFoldDB" id="A0A7U4QK80"/>
<dbReference type="RefSeq" id="WP_082757648.1">
    <property type="nucleotide sequence ID" value="NZ_CP013015.1"/>
</dbReference>
<proteinExistence type="inferred from homology"/>
<keyword evidence="4" id="KW-0233">DNA recombination</keyword>